<sequence>VVRLRLPVQALLHHQLRYLGAVASRLDLQAEQVVRGDLVGLHAEGARIRVAGRLQGEARARGRVLRDLHVDVVGGEAGRVVVQVLDLDLDHADLHGVGHHLQRYDALGGLPARGVPVDLLLGDEQPRRADVHPVRLRVGDDPQGRLSGVHHEASVLGVLGHVRDDRARSLLLVHGVLEVDHGVDPTPAQQSHQHDLREIHLCRAHYTC</sequence>
<dbReference type="Ensembl" id="ENSSFOT00015011663.2">
    <property type="protein sequence ID" value="ENSSFOP00015011513.1"/>
    <property type="gene ID" value="ENSSFOG00015007441.2"/>
</dbReference>
<dbReference type="GeneTree" id="ENSGT00940000178841"/>
<protein>
    <submittedName>
        <fullName evidence="1">Uncharacterized protein</fullName>
    </submittedName>
</protein>
<reference evidence="1" key="3">
    <citation type="submission" date="2025-09" db="UniProtKB">
        <authorList>
            <consortium name="Ensembl"/>
        </authorList>
    </citation>
    <scope>IDENTIFICATION</scope>
</reference>
<evidence type="ECO:0000313" key="2">
    <source>
        <dbReference type="Proteomes" id="UP000694397"/>
    </source>
</evidence>
<dbReference type="OrthoDB" id="8469494at2759"/>
<reference evidence="1" key="2">
    <citation type="submission" date="2025-08" db="UniProtKB">
        <authorList>
            <consortium name="Ensembl"/>
        </authorList>
    </citation>
    <scope>IDENTIFICATION</scope>
</reference>
<name>A0A8C9V184_SCLFO</name>
<organism evidence="1 2">
    <name type="scientific">Scleropages formosus</name>
    <name type="common">Asian bonytongue</name>
    <name type="synonym">Osteoglossum formosum</name>
    <dbReference type="NCBI Taxonomy" id="113540"/>
    <lineage>
        <taxon>Eukaryota</taxon>
        <taxon>Metazoa</taxon>
        <taxon>Chordata</taxon>
        <taxon>Craniata</taxon>
        <taxon>Vertebrata</taxon>
        <taxon>Euteleostomi</taxon>
        <taxon>Actinopterygii</taxon>
        <taxon>Neopterygii</taxon>
        <taxon>Teleostei</taxon>
        <taxon>Osteoglossocephala</taxon>
        <taxon>Osteoglossomorpha</taxon>
        <taxon>Osteoglossiformes</taxon>
        <taxon>Osteoglossidae</taxon>
        <taxon>Scleropages</taxon>
    </lineage>
</organism>
<proteinExistence type="predicted"/>
<reference evidence="1 2" key="1">
    <citation type="submission" date="2019-04" db="EMBL/GenBank/DDBJ databases">
        <authorList>
            <consortium name="Wellcome Sanger Institute Data Sharing"/>
        </authorList>
    </citation>
    <scope>NUCLEOTIDE SEQUENCE [LARGE SCALE GENOMIC DNA]</scope>
</reference>
<evidence type="ECO:0000313" key="1">
    <source>
        <dbReference type="Ensembl" id="ENSSFOP00015011513.1"/>
    </source>
</evidence>
<accession>A0A8C9V184</accession>
<dbReference type="AlphaFoldDB" id="A0A8C9V184"/>
<dbReference type="Proteomes" id="UP000694397">
    <property type="component" value="Chromosome 13"/>
</dbReference>
<keyword evidence="2" id="KW-1185">Reference proteome</keyword>